<keyword evidence="2" id="KW-1185">Reference proteome</keyword>
<protein>
    <submittedName>
        <fullName evidence="1">Mitochondrial fission process protein 1</fullName>
    </submittedName>
</protein>
<dbReference type="Proteomes" id="UP001145742">
    <property type="component" value="Unassembled WGS sequence"/>
</dbReference>
<evidence type="ECO:0000313" key="1">
    <source>
        <dbReference type="EMBL" id="KAJ7425528.1"/>
    </source>
</evidence>
<dbReference type="InterPro" id="IPR036691">
    <property type="entry name" value="Endo/exonu/phosph_ase_sf"/>
</dbReference>
<name>A0ABQ9DQN3_9PASS</name>
<proteinExistence type="predicted"/>
<accession>A0ABQ9DQN3</accession>
<gene>
    <name evidence="1" type="ORF">WISP_23090</name>
</gene>
<dbReference type="EMBL" id="WHWB01032491">
    <property type="protein sequence ID" value="KAJ7425528.1"/>
    <property type="molecule type" value="Genomic_DNA"/>
</dbReference>
<dbReference type="Gene3D" id="3.60.10.10">
    <property type="entry name" value="Endonuclease/exonuclease/phosphatase"/>
    <property type="match status" value="1"/>
</dbReference>
<organism evidence="1 2">
    <name type="scientific">Willisornis vidua</name>
    <name type="common">Xingu scale-backed antbird</name>
    <dbReference type="NCBI Taxonomy" id="1566151"/>
    <lineage>
        <taxon>Eukaryota</taxon>
        <taxon>Metazoa</taxon>
        <taxon>Chordata</taxon>
        <taxon>Craniata</taxon>
        <taxon>Vertebrata</taxon>
        <taxon>Euteleostomi</taxon>
        <taxon>Archelosauria</taxon>
        <taxon>Archosauria</taxon>
        <taxon>Dinosauria</taxon>
        <taxon>Saurischia</taxon>
        <taxon>Theropoda</taxon>
        <taxon>Coelurosauria</taxon>
        <taxon>Aves</taxon>
        <taxon>Neognathae</taxon>
        <taxon>Neoaves</taxon>
        <taxon>Telluraves</taxon>
        <taxon>Australaves</taxon>
        <taxon>Passeriformes</taxon>
        <taxon>Thamnophilidae</taxon>
        <taxon>Willisornis</taxon>
    </lineage>
</organism>
<comment type="caution">
    <text evidence="1">The sequence shown here is derived from an EMBL/GenBank/DDBJ whole genome shotgun (WGS) entry which is preliminary data.</text>
</comment>
<sequence>MQQENHGVVTIIETWWDDSYDWSAAVDSSKLFRRNLQRRRGGSRTLYIRESSDCIELEDRDDMVECLCLRIRGKASKADILVGISYGPPNEEEDVNELFYKQLADVSQSPAHGPVGNFNL</sequence>
<evidence type="ECO:0000313" key="2">
    <source>
        <dbReference type="Proteomes" id="UP001145742"/>
    </source>
</evidence>
<reference evidence="1" key="1">
    <citation type="submission" date="2019-10" db="EMBL/GenBank/DDBJ databases">
        <authorList>
            <person name="Soares A.E.R."/>
            <person name="Aleixo A."/>
            <person name="Schneider P."/>
            <person name="Miyaki C.Y."/>
            <person name="Schneider M.P."/>
            <person name="Mello C."/>
            <person name="Vasconcelos A.T.R."/>
        </authorList>
    </citation>
    <scope>NUCLEOTIDE SEQUENCE</scope>
    <source>
        <tissue evidence="1">Muscle</tissue>
    </source>
</reference>